<dbReference type="SUPFAM" id="SSF51735">
    <property type="entry name" value="NAD(P)-binding Rossmann-fold domains"/>
    <property type="match status" value="1"/>
</dbReference>
<dbReference type="KEGG" id="cut:CUTER_08205"/>
<keyword evidence="5" id="KW-1185">Reference proteome</keyword>
<dbReference type="PATRIC" id="fig|1072256.5.peg.1620"/>
<dbReference type="InterPro" id="IPR036291">
    <property type="entry name" value="NAD(P)-bd_dom_sf"/>
</dbReference>
<dbReference type="PANTHER" id="PTHR43333">
    <property type="entry name" value="2-HACID_DH_C DOMAIN-CONTAINING PROTEIN"/>
    <property type="match status" value="1"/>
</dbReference>
<dbReference type="CDD" id="cd12159">
    <property type="entry name" value="2-Hacid_dh_2"/>
    <property type="match status" value="1"/>
</dbReference>
<dbReference type="Gene3D" id="3.40.50.720">
    <property type="entry name" value="NAD(P)-binding Rossmann-like Domain"/>
    <property type="match status" value="2"/>
</dbReference>
<dbReference type="GO" id="GO:0016491">
    <property type="term" value="F:oxidoreductase activity"/>
    <property type="evidence" value="ECO:0007669"/>
    <property type="project" value="UniProtKB-KW"/>
</dbReference>
<feature type="domain" description="D-isomer specific 2-hydroxyacid dehydrogenase NAD-binding" evidence="3">
    <location>
        <begin position="121"/>
        <end position="271"/>
    </location>
</feature>
<gene>
    <name evidence="4" type="ORF">CUTER_08205</name>
</gene>
<evidence type="ECO:0000313" key="5">
    <source>
        <dbReference type="Proteomes" id="UP000035548"/>
    </source>
</evidence>
<dbReference type="PANTHER" id="PTHR43333:SF1">
    <property type="entry name" value="D-ISOMER SPECIFIC 2-HYDROXYACID DEHYDROGENASE NAD-BINDING DOMAIN-CONTAINING PROTEIN"/>
    <property type="match status" value="1"/>
</dbReference>
<evidence type="ECO:0000256" key="2">
    <source>
        <dbReference type="ARBA" id="ARBA00023027"/>
    </source>
</evidence>
<dbReference type="AlphaFoldDB" id="A0A0G3HE88"/>
<dbReference type="EMBL" id="CP011546">
    <property type="protein sequence ID" value="AKK11626.1"/>
    <property type="molecule type" value="Genomic_DNA"/>
</dbReference>
<accession>A0A0G3HE88</accession>
<dbReference type="Pfam" id="PF02826">
    <property type="entry name" value="2-Hacid_dh_C"/>
    <property type="match status" value="1"/>
</dbReference>
<dbReference type="InterPro" id="IPR006140">
    <property type="entry name" value="D-isomer_DH_NAD-bd"/>
</dbReference>
<reference evidence="5" key="2">
    <citation type="submission" date="2015-05" db="EMBL/GenBank/DDBJ databases">
        <title>Complete genome sequence of Corynebacterium uterequi DSM 45634, isolated from the uterus of a maiden mare.</title>
        <authorList>
            <person name="Ruckert C."/>
            <person name="Albersmeier A."/>
            <person name="Winkler A."/>
            <person name="Tauch A."/>
        </authorList>
    </citation>
    <scope>NUCLEOTIDE SEQUENCE [LARGE SCALE GENOMIC DNA]</scope>
    <source>
        <strain evidence="5">DSM 45634</strain>
    </source>
</reference>
<sequence>MADMKFTMIPEVWPEVVDSVVAAGHTYTDALSEAEFLVFNGSTRSFPSPLPDNIGFVQWPFAGVEALIDEGVMTDEVRWANAAGTYGTPVAEVALGLLLGLYHGVKVATKDGCFDRRGDIDAAQQWLFHHKKVLVVGAGGIGAQLIRLLEPFGCEITAVNRSGRPVAGAVSTVPIDDVDAHWAHADVVVLAAPLTDETRGLVDATVLQAMARHAVLVNVGRGGLVVTDDLVAALRSGEIAGAAMDVTDPEPLPAQHPLWAMDNVLITPHIAAPPSVAKLLVADTIIANAAAFAAGERMPTEVDVRAGY</sequence>
<dbReference type="GO" id="GO:0051287">
    <property type="term" value="F:NAD binding"/>
    <property type="evidence" value="ECO:0007669"/>
    <property type="project" value="InterPro"/>
</dbReference>
<keyword evidence="1 4" id="KW-0560">Oxidoreductase</keyword>
<evidence type="ECO:0000256" key="1">
    <source>
        <dbReference type="ARBA" id="ARBA00023002"/>
    </source>
</evidence>
<evidence type="ECO:0000259" key="3">
    <source>
        <dbReference type="Pfam" id="PF02826"/>
    </source>
</evidence>
<dbReference type="STRING" id="1072256.CUTER_08205"/>
<organism evidence="4 5">
    <name type="scientific">Corynebacterium uterequi</name>
    <dbReference type="NCBI Taxonomy" id="1072256"/>
    <lineage>
        <taxon>Bacteria</taxon>
        <taxon>Bacillati</taxon>
        <taxon>Actinomycetota</taxon>
        <taxon>Actinomycetes</taxon>
        <taxon>Mycobacteriales</taxon>
        <taxon>Corynebacteriaceae</taxon>
        <taxon>Corynebacterium</taxon>
    </lineage>
</organism>
<keyword evidence="2" id="KW-0520">NAD</keyword>
<name>A0A0G3HE88_9CORY</name>
<proteinExistence type="predicted"/>
<dbReference type="Proteomes" id="UP000035548">
    <property type="component" value="Chromosome"/>
</dbReference>
<protein>
    <submittedName>
        <fullName evidence="4">Phosphoglycerate dehydrogenase-like oxidoreductase</fullName>
        <ecNumber evidence="4">1.-.-.-</ecNumber>
    </submittedName>
</protein>
<reference evidence="4 5" key="1">
    <citation type="journal article" date="2015" name="Genome Announc.">
        <title>Virulence Factor Genes Detected in the Complete Genome Sequence of Corynebacterium uterequi DSM 45634, Isolated from the Uterus of a Maiden Mare.</title>
        <authorList>
            <person name="Ruckert C."/>
            <person name="Kriete M."/>
            <person name="Jaenicke S."/>
            <person name="Winkler A."/>
            <person name="Tauch A."/>
        </authorList>
    </citation>
    <scope>NUCLEOTIDE SEQUENCE [LARGE SCALE GENOMIC DNA]</scope>
    <source>
        <strain evidence="4 5">DSM 45634</strain>
    </source>
</reference>
<evidence type="ECO:0000313" key="4">
    <source>
        <dbReference type="EMBL" id="AKK11626.1"/>
    </source>
</evidence>
<dbReference type="EC" id="1.-.-.-" evidence="4"/>